<name>A0A2N9H570_FAGSY</name>
<protein>
    <submittedName>
        <fullName evidence="1">Uncharacterized protein</fullName>
    </submittedName>
</protein>
<sequence>MSRLHQATCRAQELFAEKLAEFTYQGKKLTKAHVVHLDCIKHLLGFDASLLGLHLSSVGPVRPWSDPSRLRHGSSRHPQALSRPCLGFIKPHAELKSSLQETHQVCTSEGKELIKAHVVHLGYIKLFLGLDVSLLIFDIASLLGPPMVSSRPISAPSSLIWNGRELQGTPRPLRARVGLSNEPSRSDSTILGPHKSQPYGLLVFKREVE</sequence>
<organism evidence="1">
    <name type="scientific">Fagus sylvatica</name>
    <name type="common">Beechnut</name>
    <dbReference type="NCBI Taxonomy" id="28930"/>
    <lineage>
        <taxon>Eukaryota</taxon>
        <taxon>Viridiplantae</taxon>
        <taxon>Streptophyta</taxon>
        <taxon>Embryophyta</taxon>
        <taxon>Tracheophyta</taxon>
        <taxon>Spermatophyta</taxon>
        <taxon>Magnoliopsida</taxon>
        <taxon>eudicotyledons</taxon>
        <taxon>Gunneridae</taxon>
        <taxon>Pentapetalae</taxon>
        <taxon>rosids</taxon>
        <taxon>fabids</taxon>
        <taxon>Fagales</taxon>
        <taxon>Fagaceae</taxon>
        <taxon>Fagus</taxon>
    </lineage>
</organism>
<dbReference type="EMBL" id="OIVN01002833">
    <property type="protein sequence ID" value="SPD06781.1"/>
    <property type="molecule type" value="Genomic_DNA"/>
</dbReference>
<proteinExistence type="predicted"/>
<evidence type="ECO:0000313" key="1">
    <source>
        <dbReference type="EMBL" id="SPD06781.1"/>
    </source>
</evidence>
<gene>
    <name evidence="1" type="ORF">FSB_LOCUS34663</name>
</gene>
<dbReference type="AlphaFoldDB" id="A0A2N9H570"/>
<accession>A0A2N9H570</accession>
<reference evidence="1" key="1">
    <citation type="submission" date="2018-02" db="EMBL/GenBank/DDBJ databases">
        <authorList>
            <person name="Cohen D.B."/>
            <person name="Kent A.D."/>
        </authorList>
    </citation>
    <scope>NUCLEOTIDE SEQUENCE</scope>
</reference>